<organism evidence="2 3">
    <name type="scientific">Leptotrombidium deliense</name>
    <dbReference type="NCBI Taxonomy" id="299467"/>
    <lineage>
        <taxon>Eukaryota</taxon>
        <taxon>Metazoa</taxon>
        <taxon>Ecdysozoa</taxon>
        <taxon>Arthropoda</taxon>
        <taxon>Chelicerata</taxon>
        <taxon>Arachnida</taxon>
        <taxon>Acari</taxon>
        <taxon>Acariformes</taxon>
        <taxon>Trombidiformes</taxon>
        <taxon>Prostigmata</taxon>
        <taxon>Anystina</taxon>
        <taxon>Parasitengona</taxon>
        <taxon>Trombiculoidea</taxon>
        <taxon>Trombiculidae</taxon>
        <taxon>Leptotrombidium</taxon>
    </lineage>
</organism>
<dbReference type="InterPro" id="IPR049006">
    <property type="entry name" value="MsrA_helical"/>
</dbReference>
<reference evidence="2 3" key="1">
    <citation type="journal article" date="2018" name="Gigascience">
        <title>Genomes of trombidid mites reveal novel predicted allergens and laterally-transferred genes associated with secondary metabolism.</title>
        <authorList>
            <person name="Dong X."/>
            <person name="Chaisiri K."/>
            <person name="Xia D."/>
            <person name="Armstrong S.D."/>
            <person name="Fang Y."/>
            <person name="Donnelly M.J."/>
            <person name="Kadowaki T."/>
            <person name="McGarry J.W."/>
            <person name="Darby A.C."/>
            <person name="Makepeace B.L."/>
        </authorList>
    </citation>
    <scope>NUCLEOTIDE SEQUENCE [LARGE SCALE GENOMIC DNA]</scope>
    <source>
        <strain evidence="2">UoL-UT</strain>
    </source>
</reference>
<dbReference type="InterPro" id="IPR036509">
    <property type="entry name" value="Met_Sox_Rdtase_MsrA_sf"/>
</dbReference>
<dbReference type="VEuPathDB" id="VectorBase:LDEU013380"/>
<evidence type="ECO:0000313" key="3">
    <source>
        <dbReference type="Proteomes" id="UP000288716"/>
    </source>
</evidence>
<evidence type="ECO:0000313" key="2">
    <source>
        <dbReference type="EMBL" id="RWS18660.1"/>
    </source>
</evidence>
<comment type="caution">
    <text evidence="2">The sequence shown here is derived from an EMBL/GenBank/DDBJ whole genome shotgun (WGS) entry which is preliminary data.</text>
</comment>
<protein>
    <submittedName>
        <fullName evidence="2">Peptide methionine sulfoxide reductase-like protein</fullName>
    </submittedName>
</protein>
<proteinExistence type="predicted"/>
<dbReference type="Gene3D" id="3.30.1060.10">
    <property type="entry name" value="Peptide methionine sulphoxide reductase MsrA"/>
    <property type="match status" value="1"/>
</dbReference>
<feature type="domain" description="Selenoprotein methionine sulfoxide reductase A helical" evidence="1">
    <location>
        <begin position="39"/>
        <end position="81"/>
    </location>
</feature>
<gene>
    <name evidence="2" type="ORF">B4U80_10748</name>
</gene>
<evidence type="ECO:0000259" key="1">
    <source>
        <dbReference type="Pfam" id="PF20939"/>
    </source>
</evidence>
<dbReference type="EMBL" id="NCKV01036383">
    <property type="protein sequence ID" value="RWS18660.1"/>
    <property type="molecule type" value="Genomic_DNA"/>
</dbReference>
<dbReference type="GO" id="GO:0008113">
    <property type="term" value="F:peptide-methionine (S)-S-oxide reductase activity"/>
    <property type="evidence" value="ECO:0007669"/>
    <property type="project" value="InterPro"/>
</dbReference>
<name>A0A443RTS1_9ACAR</name>
<dbReference type="Proteomes" id="UP000288716">
    <property type="component" value="Unassembled WGS sequence"/>
</dbReference>
<sequence>MVKQQKYRRAIVTVITPVGTFNDAEDYHQKCKCLNLDINDLIKSHIAAKVKAYVYCYVSVNSVEKEANDLGLSDDQKIEIIIIVKAGVTSHC</sequence>
<dbReference type="AlphaFoldDB" id="A0A443RTS1"/>
<dbReference type="STRING" id="299467.A0A443RTS1"/>
<dbReference type="Pfam" id="PF20939">
    <property type="entry name" value="MsrA_helical"/>
    <property type="match status" value="1"/>
</dbReference>
<keyword evidence="3" id="KW-1185">Reference proteome</keyword>
<dbReference type="OrthoDB" id="77405at2759"/>
<accession>A0A443RTS1</accession>